<reference evidence="1 2" key="1">
    <citation type="submission" date="2018-05" db="EMBL/GenBank/DDBJ databases">
        <title>Evolution of small genomes with special reference to Mycobacterium leprae.</title>
        <authorList>
            <person name="Mohanty P.S."/>
            <person name="Bansal A.K."/>
            <person name="Gupta U.D."/>
            <person name="Naaz F."/>
            <person name="Dwivedi V.D."/>
            <person name="Singh H."/>
            <person name="Gupta G."/>
            <person name="Sharma S."/>
            <person name="Arora M."/>
        </authorList>
    </citation>
    <scope>NUCLEOTIDE SEQUENCE [LARGE SCALE GENOMIC DNA]</scope>
    <source>
        <strain evidence="1 2">MRHRU-235-G</strain>
    </source>
</reference>
<dbReference type="AlphaFoldDB" id="A0AAD0KUS1"/>
<proteinExistence type="predicted"/>
<accession>A0AAD0KUS1</accession>
<dbReference type="Proteomes" id="UP000249682">
    <property type="component" value="Chromosome"/>
</dbReference>
<evidence type="ECO:0000313" key="1">
    <source>
        <dbReference type="EMBL" id="AWV47776.1"/>
    </source>
</evidence>
<protein>
    <submittedName>
        <fullName evidence="1">Uncharacterized protein</fullName>
    </submittedName>
</protein>
<name>A0AAD0KUS1_MYCLR</name>
<dbReference type="EMBL" id="CP029543">
    <property type="protein sequence ID" value="AWV47776.1"/>
    <property type="molecule type" value="Genomic_DNA"/>
</dbReference>
<sequence length="71" mass="7684">MDAATPMSYTAAETMVTLVSTCQRQNFPGLICAQVILSNSQDTPKWNWINTLHKMGTSTVGIHAGIAAYQP</sequence>
<organism evidence="1 2">
    <name type="scientific">Mycobacterium leprae</name>
    <dbReference type="NCBI Taxonomy" id="1769"/>
    <lineage>
        <taxon>Bacteria</taxon>
        <taxon>Bacillati</taxon>
        <taxon>Actinomycetota</taxon>
        <taxon>Actinomycetes</taxon>
        <taxon>Mycobacteriales</taxon>
        <taxon>Mycobacteriaceae</taxon>
        <taxon>Mycobacterium</taxon>
    </lineage>
</organism>
<dbReference type="RefSeq" id="WP_049769728.1">
    <property type="nucleotide sequence ID" value="NZ_CP029543.1"/>
</dbReference>
<gene>
    <name evidence="1" type="ORF">DIJ64_05915</name>
</gene>
<evidence type="ECO:0000313" key="2">
    <source>
        <dbReference type="Proteomes" id="UP000249682"/>
    </source>
</evidence>